<dbReference type="CDD" id="cd01344">
    <property type="entry name" value="PL2_Passenger_AT"/>
    <property type="match status" value="1"/>
</dbReference>
<proteinExistence type="predicted"/>
<accession>A0ABW8DDR7</accession>
<dbReference type="InterPro" id="IPR012332">
    <property type="entry name" value="Autotransporter_pectin_lyase_C"/>
</dbReference>
<dbReference type="Gene3D" id="2.40.128.130">
    <property type="entry name" value="Autotransporter beta-domain"/>
    <property type="match status" value="1"/>
</dbReference>
<dbReference type="InterPro" id="IPR011050">
    <property type="entry name" value="Pectin_lyase_fold/virulence"/>
</dbReference>
<dbReference type="InterPro" id="IPR006315">
    <property type="entry name" value="OM_autotransptr_brl_dom"/>
</dbReference>
<protein>
    <submittedName>
        <fullName evidence="3">Autotransporter outer membrane beta-barrel domain-containing protein</fullName>
    </submittedName>
</protein>
<dbReference type="InterPro" id="IPR005546">
    <property type="entry name" value="Autotransporte_beta"/>
</dbReference>
<dbReference type="SMART" id="SM00869">
    <property type="entry name" value="Autotransporter"/>
    <property type="match status" value="1"/>
</dbReference>
<dbReference type="NCBIfam" id="TIGR01414">
    <property type="entry name" value="autotrans_barl"/>
    <property type="match status" value="1"/>
</dbReference>
<dbReference type="EMBL" id="JBGORX010000005">
    <property type="protein sequence ID" value="MFJ1269355.1"/>
    <property type="molecule type" value="Genomic_DNA"/>
</dbReference>
<dbReference type="InterPro" id="IPR051551">
    <property type="entry name" value="Autotransporter_adhesion"/>
</dbReference>
<feature type="signal peptide" evidence="1">
    <location>
        <begin position="1"/>
        <end position="27"/>
    </location>
</feature>
<dbReference type="PANTHER" id="PTHR35037:SF3">
    <property type="entry name" value="C-TERMINAL REGION OF AIDA-LIKE PROTEIN"/>
    <property type="match status" value="1"/>
</dbReference>
<evidence type="ECO:0000259" key="2">
    <source>
        <dbReference type="PROSITE" id="PS51208"/>
    </source>
</evidence>
<organism evidence="3 4">
    <name type="scientific">Legionella lytica</name>
    <dbReference type="NCBI Taxonomy" id="96232"/>
    <lineage>
        <taxon>Bacteria</taxon>
        <taxon>Pseudomonadati</taxon>
        <taxon>Pseudomonadota</taxon>
        <taxon>Gammaproteobacteria</taxon>
        <taxon>Legionellales</taxon>
        <taxon>Legionellaceae</taxon>
        <taxon>Legionella</taxon>
    </lineage>
</organism>
<evidence type="ECO:0000313" key="4">
    <source>
        <dbReference type="Proteomes" id="UP001615550"/>
    </source>
</evidence>
<reference evidence="3 4" key="1">
    <citation type="submission" date="2024-08" db="EMBL/GenBank/DDBJ databases">
        <title>Draft Genome Sequence of Legionella lytica strain DSB2004, Isolated From a Fire Sprinkler System.</title>
        <authorList>
            <person name="Everhart A.D."/>
            <person name="Kidane D.T."/>
            <person name="Farone A.L."/>
            <person name="Farone M.B."/>
        </authorList>
    </citation>
    <scope>NUCLEOTIDE SEQUENCE [LARGE SCALE GENOMIC DNA]</scope>
    <source>
        <strain evidence="3 4">DSB2004</strain>
    </source>
</reference>
<dbReference type="PROSITE" id="PS51208">
    <property type="entry name" value="AUTOTRANSPORTER"/>
    <property type="match status" value="1"/>
</dbReference>
<dbReference type="SUPFAM" id="SSF103515">
    <property type="entry name" value="Autotransporter"/>
    <property type="match status" value="1"/>
</dbReference>
<dbReference type="Proteomes" id="UP001615550">
    <property type="component" value="Unassembled WGS sequence"/>
</dbReference>
<feature type="chain" id="PRO_5045145019" evidence="1">
    <location>
        <begin position="28"/>
        <end position="945"/>
    </location>
</feature>
<dbReference type="InterPro" id="IPR043990">
    <property type="entry name" value="AC_1"/>
</dbReference>
<dbReference type="RefSeq" id="WP_400188178.1">
    <property type="nucleotide sequence ID" value="NZ_JBGORX010000005.1"/>
</dbReference>
<feature type="domain" description="Autotransporter" evidence="2">
    <location>
        <begin position="660"/>
        <end position="944"/>
    </location>
</feature>
<dbReference type="SUPFAM" id="SSF51126">
    <property type="entry name" value="Pectin lyase-like"/>
    <property type="match status" value="1"/>
</dbReference>
<keyword evidence="4" id="KW-1185">Reference proteome</keyword>
<comment type="caution">
    <text evidence="3">The sequence shown here is derived from an EMBL/GenBank/DDBJ whole genome shotgun (WGS) entry which is preliminary data.</text>
</comment>
<evidence type="ECO:0000313" key="3">
    <source>
        <dbReference type="EMBL" id="MFJ1269355.1"/>
    </source>
</evidence>
<sequence length="945" mass="99142">MFSKIKSPSFLLISFSLSFSLLGEALAVQLVANGTNEVASGTYDTGVATPTLGYSLYALSGGVITSSTPLILITGGNFSSGAYALGLGSSISLAAGSTVSTSGSADAKAIFARDGAIINVGANTEITTSGANADGLYAFLNNATINATDVSIITHGTQANGVQANDAGRINVTGSTITTNGIFAHGIYAIGLDNPTITASQTNVTVNGASSSAAEALQGTIILDEVNLNVGATVTGGRGLYADNTSTILMTNGSITINGNSSSGGVYARGNSSITLTNVITSIAGMGNYGIEAIQGGLITINGGSIDTSADGEMALYSLSSASQRSLINASNFTITTYGNAAYGAYARSGGDIVLTDSTIETYGENAYGLYATPYSSGVTSIISVEGGAIETHNATAIVSDNTILNTTLRDTTVTGNGSLLSAVNAGVINLESYNSTLTGSALLDSATNATSSVSLFDHSIWNMSANSVITNLLNDNSTIFFTPPSGSIYKTLTVDNYVGNNGLMQLNTFLNGSSSPSDMLIINNGSATGTTGLIINNTGGAGALTTGDGILVVDALGGATTSSTAFSLASPAVSGPFEYFLYRSSLNGDNENNWYLRSICPASNPECVPEPPAPPVPANYRIETLIYPTLAATTLLYGQNLIGTLHERVGQDDWSNDASTNAKNRVWGRLIGLHGNRNRVNHHQRMRGVSYDYNFSGLQLGGDLFSQSLTNGSSYHLGGYGAFGRSDGDVKRFSHYIGNNLFTAYTVGAYGTYYSPTKAYIDTVLQTTFYTDMNSSSFRAIALDNSGVGFAASVEGGYPLLWKQQWVVEPQGQLIYQFVNLDDTHDVGAKIRFRDNDSLAGRLGVRLANEQTFNEQQKIKKLTTWFRPNFWYQFQGDPKAQFTSVYGYIPFQSQLEGASMEFNLGTTVELPKNTFIYANASYTTGLNLHVNAYNGQLGFKVKLV</sequence>
<dbReference type="Pfam" id="PF03797">
    <property type="entry name" value="Autotransporter"/>
    <property type="match status" value="1"/>
</dbReference>
<name>A0ABW8DDR7_9GAMM</name>
<gene>
    <name evidence="3" type="ORF">ACD661_12375</name>
</gene>
<dbReference type="PANTHER" id="PTHR35037">
    <property type="entry name" value="C-TERMINAL REGION OF AIDA-LIKE PROTEIN"/>
    <property type="match status" value="1"/>
</dbReference>
<dbReference type="Gene3D" id="2.160.20.20">
    <property type="match status" value="1"/>
</dbReference>
<keyword evidence="1" id="KW-0732">Signal</keyword>
<evidence type="ECO:0000256" key="1">
    <source>
        <dbReference type="SAM" id="SignalP"/>
    </source>
</evidence>
<dbReference type="InterPro" id="IPR036709">
    <property type="entry name" value="Autotransporte_beta_dom_sf"/>
</dbReference>
<dbReference type="Pfam" id="PF18883">
    <property type="entry name" value="AC_1"/>
    <property type="match status" value="1"/>
</dbReference>